<reference evidence="2 3" key="2">
    <citation type="journal article" date="2019" name="Int. J. Syst. Evol. Microbiol.">
        <title>Description and complete genome sequence of Bradyrhizobium amphicarpaeae sp. nov., harbouring photosystem and nitrogen-fixation genes.</title>
        <authorList>
            <person name="Bromfield E.S.P."/>
            <person name="Cloutier S."/>
            <person name="Nguyen H.D.T."/>
        </authorList>
    </citation>
    <scope>NUCLEOTIDE SEQUENCE [LARGE SCALE GENOMIC DNA]</scope>
    <source>
        <strain evidence="2 3">39S1MB</strain>
    </source>
</reference>
<reference evidence="2 3" key="1">
    <citation type="journal article" date="2017" name="Syst. Appl. Microbiol.">
        <title>Soybeans inoculated with root zone soils of Canadian native legumes harbour diverse and novel Bradyrhizobium spp. that possess agricultural potential.</title>
        <authorList>
            <person name="Bromfield E.S.P."/>
            <person name="Cloutier S."/>
            <person name="Tambong J.T."/>
            <person name="Tran Thi T.V."/>
        </authorList>
    </citation>
    <scope>NUCLEOTIDE SEQUENCE [LARGE SCALE GENOMIC DNA]</scope>
    <source>
        <strain evidence="2 3">39S1MB</strain>
    </source>
</reference>
<feature type="transmembrane region" description="Helical" evidence="1">
    <location>
        <begin position="79"/>
        <end position="97"/>
    </location>
</feature>
<dbReference type="AlphaFoldDB" id="A0A2U8PPA5"/>
<sequence>MVALIFLVSAPILNLVIPYSQAGGNFLMKFHPASWIALVLFLHILQFPAANRLDAHYRNAVFLFVFVCVLLGLQGKGAVMSSLIDVQITPAILLVALSRLPLEQARAAIALFVWIITLNVLLVALEFVLRTPILPREFVEVIFRPAGLFGHPINAGLLFCCAMLLLTRGAVGTFARRPLMLAFLGGTALCGVRGPLAIAAAIFIVNVIKPTLPRRSAIDYFLDFGVLFAVPIVVTIAYSVGAFDRILSLGVWEESSQSRLFIFDALDWLRSDEFWWGIDSYDRMEELTKSATGGRYIENSFVFITFAAGYPMALLASLSLTFLQAPALRRSLLFAMTFTLAAFATIAFTTKGSSSAGIALAGYWIWRLDYERKHRVQSSP</sequence>
<feature type="transmembrane region" description="Helical" evidence="1">
    <location>
        <begin position="109"/>
        <end position="129"/>
    </location>
</feature>
<protein>
    <recommendedName>
        <fullName evidence="4">O-antigen ligase domain-containing protein</fullName>
    </recommendedName>
</protein>
<feature type="transmembrane region" description="Helical" evidence="1">
    <location>
        <begin position="220"/>
        <end position="240"/>
    </location>
</feature>
<accession>A0A2U8PPA5</accession>
<evidence type="ECO:0000313" key="3">
    <source>
        <dbReference type="Proteomes" id="UP000215884"/>
    </source>
</evidence>
<keyword evidence="1" id="KW-1133">Transmembrane helix</keyword>
<keyword evidence="3" id="KW-1185">Reference proteome</keyword>
<organism evidence="2 3">
    <name type="scientific">Bradyrhizobium amphicarpaeae</name>
    <dbReference type="NCBI Taxonomy" id="1404768"/>
    <lineage>
        <taxon>Bacteria</taxon>
        <taxon>Pseudomonadati</taxon>
        <taxon>Pseudomonadota</taxon>
        <taxon>Alphaproteobacteria</taxon>
        <taxon>Hyphomicrobiales</taxon>
        <taxon>Nitrobacteraceae</taxon>
        <taxon>Bradyrhizobium</taxon>
    </lineage>
</organism>
<evidence type="ECO:0000256" key="1">
    <source>
        <dbReference type="SAM" id="Phobius"/>
    </source>
</evidence>
<keyword evidence="1" id="KW-0472">Membrane</keyword>
<gene>
    <name evidence="2" type="ORF">CIT40_06165</name>
</gene>
<feature type="transmembrane region" description="Helical" evidence="1">
    <location>
        <begin position="301"/>
        <end position="320"/>
    </location>
</feature>
<dbReference type="Proteomes" id="UP000215884">
    <property type="component" value="Chromosome"/>
</dbReference>
<keyword evidence="1" id="KW-0812">Transmembrane</keyword>
<proteinExistence type="predicted"/>
<evidence type="ECO:0000313" key="2">
    <source>
        <dbReference type="EMBL" id="AWL99655.1"/>
    </source>
</evidence>
<feature type="transmembrane region" description="Helical" evidence="1">
    <location>
        <begin position="149"/>
        <end position="167"/>
    </location>
</feature>
<feature type="transmembrane region" description="Helical" evidence="1">
    <location>
        <begin position="57"/>
        <end position="73"/>
    </location>
</feature>
<dbReference type="KEGG" id="brq:CIT40_06165"/>
<dbReference type="EMBL" id="CP029426">
    <property type="protein sequence ID" value="AWL99655.1"/>
    <property type="molecule type" value="Genomic_DNA"/>
</dbReference>
<name>A0A2U8PPA5_9BRAD</name>
<feature type="transmembrane region" description="Helical" evidence="1">
    <location>
        <begin position="179"/>
        <end position="208"/>
    </location>
</feature>
<feature type="transmembrane region" description="Helical" evidence="1">
    <location>
        <begin position="32"/>
        <end position="50"/>
    </location>
</feature>
<evidence type="ECO:0008006" key="4">
    <source>
        <dbReference type="Google" id="ProtNLM"/>
    </source>
</evidence>
<feature type="transmembrane region" description="Helical" evidence="1">
    <location>
        <begin position="332"/>
        <end position="365"/>
    </location>
</feature>